<evidence type="ECO:0000313" key="2">
    <source>
        <dbReference type="EMBL" id="GAA4077099.1"/>
    </source>
</evidence>
<name>A0ABP7W014_9BACI</name>
<dbReference type="SUPFAM" id="SSF56300">
    <property type="entry name" value="Metallo-dependent phosphatases"/>
    <property type="match status" value="1"/>
</dbReference>
<proteinExistence type="predicted"/>
<dbReference type="Gene3D" id="3.60.21.10">
    <property type="match status" value="1"/>
</dbReference>
<organism evidence="2 3">
    <name type="scientific">Amphibacillus indicireducens</name>
    <dbReference type="NCBI Taxonomy" id="1076330"/>
    <lineage>
        <taxon>Bacteria</taxon>
        <taxon>Bacillati</taxon>
        <taxon>Bacillota</taxon>
        <taxon>Bacilli</taxon>
        <taxon>Bacillales</taxon>
        <taxon>Bacillaceae</taxon>
        <taxon>Amphibacillus</taxon>
    </lineage>
</organism>
<gene>
    <name evidence="2" type="ORF">GCM10022410_22290</name>
</gene>
<protein>
    <recommendedName>
        <fullName evidence="1">Calcineurin-like phosphoesterase domain-containing protein</fullName>
    </recommendedName>
</protein>
<dbReference type="RefSeq" id="WP_344913190.1">
    <property type="nucleotide sequence ID" value="NZ_BAABDL010000122.1"/>
</dbReference>
<dbReference type="InterPro" id="IPR004843">
    <property type="entry name" value="Calcineurin-like_PHP"/>
</dbReference>
<evidence type="ECO:0000259" key="1">
    <source>
        <dbReference type="Pfam" id="PF00149"/>
    </source>
</evidence>
<comment type="caution">
    <text evidence="2">The sequence shown here is derived from an EMBL/GenBank/DDBJ whole genome shotgun (WGS) entry which is preliminary data.</text>
</comment>
<sequence length="198" mass="23204">MGDVGVNYYLDANDDQLKEELSQLPITFFCIHGNHEERSYNISTYEEKQWRGGLVFYEEEYPNLLFAEDGEIYDFDGKKAIVIGGAYSVDKFYRLRNGLPWFDSEQPDQRTKSIVEAKLDKESWEVDIVLTHTGPLKYLPTDEFLSSIDQGTVDQSTEIWLDELEEKISYKQWFFGHFHTDRLDGDIVILFNEIMELN</sequence>
<reference evidence="3" key="1">
    <citation type="journal article" date="2019" name="Int. J. Syst. Evol. Microbiol.">
        <title>The Global Catalogue of Microorganisms (GCM) 10K type strain sequencing project: providing services to taxonomists for standard genome sequencing and annotation.</title>
        <authorList>
            <consortium name="The Broad Institute Genomics Platform"/>
            <consortium name="The Broad Institute Genome Sequencing Center for Infectious Disease"/>
            <person name="Wu L."/>
            <person name="Ma J."/>
        </authorList>
    </citation>
    <scope>NUCLEOTIDE SEQUENCE [LARGE SCALE GENOMIC DNA]</scope>
    <source>
        <strain evidence="3">JCM 17250</strain>
    </source>
</reference>
<dbReference type="Proteomes" id="UP001501734">
    <property type="component" value="Unassembled WGS sequence"/>
</dbReference>
<accession>A0ABP7W014</accession>
<evidence type="ECO:0000313" key="3">
    <source>
        <dbReference type="Proteomes" id="UP001501734"/>
    </source>
</evidence>
<dbReference type="EMBL" id="BAABDL010000122">
    <property type="protein sequence ID" value="GAA4077099.1"/>
    <property type="molecule type" value="Genomic_DNA"/>
</dbReference>
<dbReference type="InterPro" id="IPR029052">
    <property type="entry name" value="Metallo-depent_PP-like"/>
</dbReference>
<feature type="domain" description="Calcineurin-like phosphoesterase" evidence="1">
    <location>
        <begin position="15"/>
        <end position="180"/>
    </location>
</feature>
<keyword evidence="3" id="KW-1185">Reference proteome</keyword>
<dbReference type="Pfam" id="PF00149">
    <property type="entry name" value="Metallophos"/>
    <property type="match status" value="1"/>
</dbReference>